<evidence type="ECO:0000313" key="1">
    <source>
        <dbReference type="EMBL" id="GHF40836.1"/>
    </source>
</evidence>
<evidence type="ECO:0000313" key="2">
    <source>
        <dbReference type="Proteomes" id="UP000626220"/>
    </source>
</evidence>
<comment type="caution">
    <text evidence="1">The sequence shown here is derived from an EMBL/GenBank/DDBJ whole genome shotgun (WGS) entry which is preliminary data.</text>
</comment>
<dbReference type="Pfam" id="PF08811">
    <property type="entry name" value="DUF1800"/>
    <property type="match status" value="1"/>
</dbReference>
<accession>A0A8J3M4V8</accession>
<dbReference type="Proteomes" id="UP000626220">
    <property type="component" value="Unassembled WGS sequence"/>
</dbReference>
<dbReference type="EMBL" id="BNCJ01000002">
    <property type="protein sequence ID" value="GHF40836.1"/>
    <property type="molecule type" value="Genomic_DNA"/>
</dbReference>
<keyword evidence="2" id="KW-1185">Reference proteome</keyword>
<evidence type="ECO:0008006" key="3">
    <source>
        <dbReference type="Google" id="ProtNLM"/>
    </source>
</evidence>
<sequence length="461" mass="50468">MAGFSPDLAEIRFGCGLSPTIAPPTSTQAMLQGLQGPDEMAQRFAIDSYADYETWLTATRHLRKGEDPQDKRDKMQALEAFKKARRDQALASLGWAMQAQLRWTWTGTGFRERLVSFWADHFTAMGKNVLMRTGVAPYVETSIRPHVAASFPDLVIAAVTSPLMLHYLDQVTSVGPNSRAARRREALGGLNENLAREVMELHTLGVGGPYTQDDVRQLAELFTGLSVNKQSGFAFRPAYAEPGAETILGRRYGGDPARLDSVHAALRDLALHPATAEHISRKLAVHFVSDTPDPDLVSAMTARFLDTGGDLVKVYSVLLGHPAAWAEPLRNVKPPQHFVGSAWRALAVTPERVAAMRPREIRQGFDRPLATMGQPWLTPNGPDGFPEQDEAWVTPQGVAARLLWAVNVPQTLRPQLPDPRAFVDQALGRFATDAVRFAAAAAESQAEAVGLVLASPAFQRR</sequence>
<gene>
    <name evidence="1" type="ORF">GCM10017056_10550</name>
</gene>
<dbReference type="AlphaFoldDB" id="A0A8J3M4V8"/>
<dbReference type="RefSeq" id="WP_189678994.1">
    <property type="nucleotide sequence ID" value="NZ_BNCJ01000002.1"/>
</dbReference>
<dbReference type="InterPro" id="IPR014917">
    <property type="entry name" value="DUF1800"/>
</dbReference>
<organism evidence="1 2">
    <name type="scientific">Seohaeicola zhoushanensis</name>
    <dbReference type="NCBI Taxonomy" id="1569283"/>
    <lineage>
        <taxon>Bacteria</taxon>
        <taxon>Pseudomonadati</taxon>
        <taxon>Pseudomonadota</taxon>
        <taxon>Alphaproteobacteria</taxon>
        <taxon>Rhodobacterales</taxon>
        <taxon>Roseobacteraceae</taxon>
        <taxon>Seohaeicola</taxon>
    </lineage>
</organism>
<protein>
    <recommendedName>
        <fullName evidence="3">DUF1800 domain-containing protein</fullName>
    </recommendedName>
</protein>
<proteinExistence type="predicted"/>
<reference evidence="1" key="2">
    <citation type="submission" date="2020-09" db="EMBL/GenBank/DDBJ databases">
        <authorList>
            <person name="Sun Q."/>
            <person name="Kim S."/>
        </authorList>
    </citation>
    <scope>NUCLEOTIDE SEQUENCE</scope>
    <source>
        <strain evidence="1">KCTC 42650</strain>
    </source>
</reference>
<name>A0A8J3M4V8_9RHOB</name>
<reference evidence="1" key="1">
    <citation type="journal article" date="2014" name="Int. J. Syst. Evol. Microbiol.">
        <title>Complete genome sequence of Corynebacterium casei LMG S-19264T (=DSM 44701T), isolated from a smear-ripened cheese.</title>
        <authorList>
            <consortium name="US DOE Joint Genome Institute (JGI-PGF)"/>
            <person name="Walter F."/>
            <person name="Albersmeier A."/>
            <person name="Kalinowski J."/>
            <person name="Ruckert C."/>
        </authorList>
    </citation>
    <scope>NUCLEOTIDE SEQUENCE</scope>
    <source>
        <strain evidence="1">KCTC 42650</strain>
    </source>
</reference>